<dbReference type="Pfam" id="PF01758">
    <property type="entry name" value="SBF"/>
    <property type="match status" value="1"/>
</dbReference>
<feature type="transmembrane region" description="Helical" evidence="8">
    <location>
        <begin position="166"/>
        <end position="191"/>
    </location>
</feature>
<evidence type="ECO:0000256" key="7">
    <source>
        <dbReference type="ARBA" id="ARBA00023136"/>
    </source>
</evidence>
<dbReference type="InterPro" id="IPR038770">
    <property type="entry name" value="Na+/solute_symporter_sf"/>
</dbReference>
<evidence type="ECO:0000256" key="1">
    <source>
        <dbReference type="ARBA" id="ARBA00004651"/>
    </source>
</evidence>
<keyword evidence="6 8" id="KW-1133">Transmembrane helix</keyword>
<name>A0A1X7KUL4_9MICO</name>
<keyword evidence="10" id="KW-1185">Reference proteome</keyword>
<dbReference type="PANTHER" id="PTHR43057">
    <property type="entry name" value="ARSENITE EFFLUX TRANSPORTER"/>
    <property type="match status" value="1"/>
</dbReference>
<comment type="similarity">
    <text evidence="2">Belongs to the arsenical resistance-3 (ACR3) (TC 2.A.59) family.</text>
</comment>
<feature type="transmembrane region" description="Helical" evidence="8">
    <location>
        <begin position="203"/>
        <end position="224"/>
    </location>
</feature>
<dbReference type="GO" id="GO:0015297">
    <property type="term" value="F:antiporter activity"/>
    <property type="evidence" value="ECO:0007669"/>
    <property type="project" value="InterPro"/>
</dbReference>
<evidence type="ECO:0000256" key="2">
    <source>
        <dbReference type="ARBA" id="ARBA00010110"/>
    </source>
</evidence>
<protein>
    <submittedName>
        <fullName evidence="9">Arsenite efflux pump ArsB, ACR3 family</fullName>
    </submittedName>
</protein>
<evidence type="ECO:0000256" key="3">
    <source>
        <dbReference type="ARBA" id="ARBA00022448"/>
    </source>
</evidence>
<dbReference type="GO" id="GO:0015105">
    <property type="term" value="F:arsenite transmembrane transporter activity"/>
    <property type="evidence" value="ECO:0007669"/>
    <property type="project" value="TreeGrafter"/>
</dbReference>
<evidence type="ECO:0000256" key="5">
    <source>
        <dbReference type="ARBA" id="ARBA00022692"/>
    </source>
</evidence>
<feature type="transmembrane region" description="Helical" evidence="8">
    <location>
        <begin position="70"/>
        <end position="91"/>
    </location>
</feature>
<dbReference type="STRING" id="150121.SAMN06296010_2971"/>
<feature type="transmembrane region" description="Helical" evidence="8">
    <location>
        <begin position="264"/>
        <end position="285"/>
    </location>
</feature>
<dbReference type="PANTHER" id="PTHR43057:SF1">
    <property type="entry name" value="ARSENICAL-RESISTANCE PROTEIN 3"/>
    <property type="match status" value="1"/>
</dbReference>
<feature type="transmembrane region" description="Helical" evidence="8">
    <location>
        <begin position="43"/>
        <end position="63"/>
    </location>
</feature>
<dbReference type="EMBL" id="FXAY01000005">
    <property type="protein sequence ID" value="SMG45234.1"/>
    <property type="molecule type" value="Genomic_DNA"/>
</dbReference>
<proteinExistence type="inferred from homology"/>
<evidence type="ECO:0000256" key="8">
    <source>
        <dbReference type="SAM" id="Phobius"/>
    </source>
</evidence>
<dbReference type="GO" id="GO:0015104">
    <property type="term" value="F:antimonite transmembrane transporter activity"/>
    <property type="evidence" value="ECO:0007669"/>
    <property type="project" value="TreeGrafter"/>
</dbReference>
<evidence type="ECO:0000256" key="4">
    <source>
        <dbReference type="ARBA" id="ARBA00022475"/>
    </source>
</evidence>
<feature type="transmembrane region" description="Helical" evidence="8">
    <location>
        <begin position="230"/>
        <end position="252"/>
    </location>
</feature>
<evidence type="ECO:0000256" key="6">
    <source>
        <dbReference type="ARBA" id="ARBA00022989"/>
    </source>
</evidence>
<comment type="subcellular location">
    <subcellularLocation>
        <location evidence="1">Cell membrane</location>
        <topology evidence="1">Multi-pass membrane protein</topology>
    </subcellularLocation>
</comment>
<sequence length="331" mass="35194">MLTAALRPWAVTILFVAAILVGSLTGALAPATGSVIASVVDPSIMVLVGLLVFTLRLESLAALKRAPRTVLLALTFNFALVPVIAFCLTSLLLPDQALRLGVLIYCLFPCTDWFLGFTRMAGGDTTTGASLIPIQMSLQLVLYPVWLGLFGGQQVGNSPIEIAPTLVTWFAVPAGIALAARLFLWLCLAPTARERVVQAADSLVPLVIAVVIVGLFAGNVGTILADPAAFAWVLLVVFLFFVVVFVIVEGVARLFHLGYPSKALLTMTTSARNAPLMLAVTTIALPDQPVVYAAIILGMLIEFPHLTALTHLLRRQEKKQLDGATRASVTA</sequence>
<keyword evidence="3" id="KW-0813">Transport</keyword>
<reference evidence="10" key="1">
    <citation type="submission" date="2017-04" db="EMBL/GenBank/DDBJ databases">
        <authorList>
            <person name="Varghese N."/>
            <person name="Submissions S."/>
        </authorList>
    </citation>
    <scope>NUCLEOTIDE SEQUENCE [LARGE SCALE GENOMIC DNA]</scope>
    <source>
        <strain evidence="10">VKM Ac-2510</strain>
    </source>
</reference>
<evidence type="ECO:0000313" key="9">
    <source>
        <dbReference type="EMBL" id="SMG45234.1"/>
    </source>
</evidence>
<gene>
    <name evidence="9" type="ORF">SAMN06296010_2971</name>
</gene>
<feature type="transmembrane region" description="Helical" evidence="8">
    <location>
        <begin position="291"/>
        <end position="313"/>
    </location>
</feature>
<dbReference type="Proteomes" id="UP000193244">
    <property type="component" value="Unassembled WGS sequence"/>
</dbReference>
<dbReference type="GO" id="GO:0005886">
    <property type="term" value="C:plasma membrane"/>
    <property type="evidence" value="ECO:0007669"/>
    <property type="project" value="UniProtKB-SubCell"/>
</dbReference>
<accession>A0A1X7KUL4</accession>
<dbReference type="InterPro" id="IPR002657">
    <property type="entry name" value="BilAc:Na_symport/Acr3"/>
</dbReference>
<keyword evidence="5 8" id="KW-0812">Transmembrane</keyword>
<evidence type="ECO:0000313" key="10">
    <source>
        <dbReference type="Proteomes" id="UP000193244"/>
    </source>
</evidence>
<dbReference type="OrthoDB" id="3254016at2"/>
<organism evidence="9 10">
    <name type="scientific">Agreia pratensis</name>
    <dbReference type="NCBI Taxonomy" id="150121"/>
    <lineage>
        <taxon>Bacteria</taxon>
        <taxon>Bacillati</taxon>
        <taxon>Actinomycetota</taxon>
        <taxon>Actinomycetes</taxon>
        <taxon>Micrococcales</taxon>
        <taxon>Microbacteriaceae</taxon>
        <taxon>Agreia</taxon>
    </lineage>
</organism>
<dbReference type="AlphaFoldDB" id="A0A1X7KUL4"/>
<dbReference type="Gene3D" id="1.20.1530.20">
    <property type="match status" value="1"/>
</dbReference>
<feature type="transmembrane region" description="Helical" evidence="8">
    <location>
        <begin position="97"/>
        <end position="115"/>
    </location>
</feature>
<dbReference type="RefSeq" id="WP_085487603.1">
    <property type="nucleotide sequence ID" value="NZ_FXAY01000005.1"/>
</dbReference>
<keyword evidence="7 8" id="KW-0472">Membrane</keyword>
<keyword evidence="4" id="KW-1003">Cell membrane</keyword>
<feature type="transmembrane region" description="Helical" evidence="8">
    <location>
        <begin position="127"/>
        <end position="146"/>
    </location>
</feature>
<dbReference type="InterPro" id="IPR004706">
    <property type="entry name" value="Arsenical-R_Acr3"/>
</dbReference>